<feature type="domain" description="MmeI-like DNA-methyltransferase" evidence="8">
    <location>
        <begin position="403"/>
        <end position="672"/>
    </location>
</feature>
<dbReference type="Pfam" id="PF20465">
    <property type="entry name" value="MmeI_hel"/>
    <property type="match status" value="1"/>
</dbReference>
<evidence type="ECO:0000256" key="5">
    <source>
        <dbReference type="SAM" id="MobiDB-lite"/>
    </source>
</evidence>
<dbReference type="EMBL" id="JADGMQ010000005">
    <property type="protein sequence ID" value="MBI1621006.1"/>
    <property type="molecule type" value="Genomic_DNA"/>
</dbReference>
<dbReference type="InterPro" id="IPR002052">
    <property type="entry name" value="DNA_methylase_N6_adenine_CS"/>
</dbReference>
<dbReference type="InterPro" id="IPR046819">
    <property type="entry name" value="MmeI_hel"/>
</dbReference>
<dbReference type="Proteomes" id="UP000601789">
    <property type="component" value="Unassembled WGS sequence"/>
</dbReference>
<feature type="domain" description="MmeI-like N-terminal" evidence="6">
    <location>
        <begin position="8"/>
        <end position="226"/>
    </location>
</feature>
<evidence type="ECO:0000313" key="9">
    <source>
        <dbReference type="EMBL" id="MBI1621006.1"/>
    </source>
</evidence>
<keyword evidence="2 9" id="KW-0489">Methyltransferase</keyword>
<dbReference type="PROSITE" id="PS00092">
    <property type="entry name" value="N6_MTASE"/>
    <property type="match status" value="1"/>
</dbReference>
<evidence type="ECO:0000259" key="6">
    <source>
        <dbReference type="Pfam" id="PF20464"/>
    </source>
</evidence>
<organism evidence="9 10">
    <name type="scientific">Aquamicrobium zhengzhouense</name>
    <dbReference type="NCBI Taxonomy" id="2781738"/>
    <lineage>
        <taxon>Bacteria</taxon>
        <taxon>Pseudomonadati</taxon>
        <taxon>Pseudomonadota</taxon>
        <taxon>Alphaproteobacteria</taxon>
        <taxon>Hyphomicrobiales</taxon>
        <taxon>Phyllobacteriaceae</taxon>
        <taxon>Aquamicrobium</taxon>
    </lineage>
</organism>
<keyword evidence="3" id="KW-0808">Transferase</keyword>
<feature type="domain" description="MmeI-like helicase spacer" evidence="7">
    <location>
        <begin position="232"/>
        <end position="307"/>
    </location>
</feature>
<dbReference type="SUPFAM" id="SSF53335">
    <property type="entry name" value="S-adenosyl-L-methionine-dependent methyltransferases"/>
    <property type="match status" value="1"/>
</dbReference>
<dbReference type="InterPro" id="IPR046816">
    <property type="entry name" value="MmeI_Mtase"/>
</dbReference>
<evidence type="ECO:0000256" key="3">
    <source>
        <dbReference type="ARBA" id="ARBA00022679"/>
    </source>
</evidence>
<keyword evidence="10" id="KW-1185">Reference proteome</keyword>
<dbReference type="InterPro" id="IPR029063">
    <property type="entry name" value="SAM-dependent_MTases_sf"/>
</dbReference>
<gene>
    <name evidence="9" type="ORF">IOD40_10060</name>
</gene>
<dbReference type="InterPro" id="IPR046817">
    <property type="entry name" value="MmeI_N"/>
</dbReference>
<dbReference type="GO" id="GO:0008168">
    <property type="term" value="F:methyltransferase activity"/>
    <property type="evidence" value="ECO:0007669"/>
    <property type="project" value="UniProtKB-KW"/>
</dbReference>
<evidence type="ECO:0000259" key="7">
    <source>
        <dbReference type="Pfam" id="PF20465"/>
    </source>
</evidence>
<dbReference type="Gene3D" id="3.40.50.150">
    <property type="entry name" value="Vaccinia Virus protein VP39"/>
    <property type="match status" value="1"/>
</dbReference>
<comment type="catalytic activity">
    <reaction evidence="4">
        <text>a 2'-deoxyadenosine in DNA + S-adenosyl-L-methionine = an N(6)-methyl-2'-deoxyadenosine in DNA + S-adenosyl-L-homocysteine + H(+)</text>
        <dbReference type="Rhea" id="RHEA:15197"/>
        <dbReference type="Rhea" id="RHEA-COMP:12418"/>
        <dbReference type="Rhea" id="RHEA-COMP:12419"/>
        <dbReference type="ChEBI" id="CHEBI:15378"/>
        <dbReference type="ChEBI" id="CHEBI:57856"/>
        <dbReference type="ChEBI" id="CHEBI:59789"/>
        <dbReference type="ChEBI" id="CHEBI:90615"/>
        <dbReference type="ChEBI" id="CHEBI:90616"/>
        <dbReference type="EC" id="2.1.1.72"/>
    </reaction>
</comment>
<protein>
    <recommendedName>
        <fullName evidence="1">site-specific DNA-methyltransferase (adenine-specific)</fullName>
        <ecNumber evidence="1">2.1.1.72</ecNumber>
    </recommendedName>
</protein>
<evidence type="ECO:0000256" key="2">
    <source>
        <dbReference type="ARBA" id="ARBA00022603"/>
    </source>
</evidence>
<dbReference type="PANTHER" id="PTHR33841:SF1">
    <property type="entry name" value="DNA METHYLTRANSFERASE A"/>
    <property type="match status" value="1"/>
</dbReference>
<dbReference type="GO" id="GO:0032259">
    <property type="term" value="P:methylation"/>
    <property type="evidence" value="ECO:0007669"/>
    <property type="project" value="UniProtKB-KW"/>
</dbReference>
<accession>A0ABS0SCL3</accession>
<evidence type="ECO:0000256" key="4">
    <source>
        <dbReference type="ARBA" id="ARBA00047942"/>
    </source>
</evidence>
<dbReference type="PANTHER" id="PTHR33841">
    <property type="entry name" value="DNA METHYLTRANSFERASE YEEA-RELATED"/>
    <property type="match status" value="1"/>
</dbReference>
<dbReference type="PRINTS" id="PR00507">
    <property type="entry name" value="N12N6MTFRASE"/>
</dbReference>
<dbReference type="Pfam" id="PF20464">
    <property type="entry name" value="MmeI_N"/>
    <property type="match status" value="1"/>
</dbReference>
<comment type="caution">
    <text evidence="9">The sequence shown here is derived from an EMBL/GenBank/DDBJ whole genome shotgun (WGS) entry which is preliminary data.</text>
</comment>
<evidence type="ECO:0000313" key="10">
    <source>
        <dbReference type="Proteomes" id="UP000601789"/>
    </source>
</evidence>
<name>A0ABS0SCL3_9HYPH</name>
<sequence>MDAETYIVRWSPGEGGAERSNQAMSMCEFCDVILVARPDPAGASREFNDYVFERAVRRRDSDGVTSYRRIDLYKRGCFILEAKQSRMPGARNALPPRQSGAGDAGRVKQGMPSSWDVMMRNARRQAEQYVFLLEPDHPAPPFILVYDVGNVFEIYADFSGTGRGYTHFPDRNQYRISIHELRRPEIREFFQRIWTDPYSLDPARRKALVTRKVAGRLAVVSKALEQDHHPEEVALFLMRCIFCMFASSVALLPKGRFVALLEECQKSPAALVPLLTELWTKMDTADRADRFFAYFCGNVRHFNGNLYRNPRVLSLSSEAIGELIAAAEFDWIDVDPAIFGTLLEQALEPDERRKLGAHYTPRAYVERLVEGTIMEVLRTEWATAVKLAEDATERGDGREAINIVQAFHRRLCALRILDPACGTGNFIYVSMELMKRLEGEVLEMLAQLGVSDALGLDLLTVGPHQFLGLEVNLRAAAIAELVIWIGYLQQHYRTRTGHPSEPILRAFTNINYGARSGYDALISWDDAPEIAVVAKDGKRFETCPNSRPSAWPKADFIVGNPPYMGGKDLRSRLGDAYAEALWKAYPHMNESADLVMYWWDRAAEALTRKGTSLKRFGFVTTNSICQVFQRRTVERHLGGKKPVSIVMAIPDHPWTKASKESAAVRIAMTVVEAGRKPGTRYTVIDERDLSSDAPRIEYAVKAGPINSDLSIGVNLNEAKELRASVGICSRGVQLMGDGFIVTREEARSLGVGNDSSISGHIRAYRNGSDLTGHSRNKLVIDLYGLTAGQVRHDFPMLYQHLTERVRYSLGPDGQPRTDRRGRRLGREWNNRPTYRSKWWLFGEPRRELREALEGLPRYIATVETAKHRVFQFLNAEILPDNKIVCIALDDGADLAILHSNIHERWFLANSGMLGVYDREAVYVKSRCFDPFPFPDPSSEIRRQLRNAGEELDALRKRALHDNPDLTLTGLYNVLEKIKSDVALTAREEDVKRRGLVVILRELHETIDALTAEAYEWPHDLGDEEIVSRLVALNLERAKEEAQGSVMWLRPSYQVQRFSKQGSKNMELEVTPAATTVDDRKPPFPKQRDLQLLAVEAVINSTSTGTDAVSIARSFQNGGRKIEARVAQMLMNLSIYGHIRATPDGRFVGK</sequence>
<dbReference type="Pfam" id="PF20473">
    <property type="entry name" value="MmeI_Mtase"/>
    <property type="match status" value="1"/>
</dbReference>
<proteinExistence type="predicted"/>
<evidence type="ECO:0000259" key="8">
    <source>
        <dbReference type="Pfam" id="PF20473"/>
    </source>
</evidence>
<feature type="region of interest" description="Disordered" evidence="5">
    <location>
        <begin position="89"/>
        <end position="108"/>
    </location>
</feature>
<dbReference type="InterPro" id="IPR050953">
    <property type="entry name" value="N4_N6_ade-DNA_methylase"/>
</dbReference>
<dbReference type="EC" id="2.1.1.72" evidence="1"/>
<dbReference type="RefSeq" id="WP_198476407.1">
    <property type="nucleotide sequence ID" value="NZ_JADGMQ010000005.1"/>
</dbReference>
<reference evidence="9 10" key="1">
    <citation type="submission" date="2020-10" db="EMBL/GenBank/DDBJ databases">
        <title>Aquamicrobium zhengzhouensis sp. nov., a exopolysaccharide producing bacterium isolated from farmland soil.</title>
        <authorList>
            <person name="Wang X."/>
        </authorList>
    </citation>
    <scope>NUCLEOTIDE SEQUENCE [LARGE SCALE GENOMIC DNA]</scope>
    <source>
        <strain evidence="10">cd-1</strain>
    </source>
</reference>
<evidence type="ECO:0000256" key="1">
    <source>
        <dbReference type="ARBA" id="ARBA00011900"/>
    </source>
</evidence>